<evidence type="ECO:0000256" key="5">
    <source>
        <dbReference type="ARBA" id="ARBA00022963"/>
    </source>
</evidence>
<feature type="signal peptide" evidence="8">
    <location>
        <begin position="1"/>
        <end position="22"/>
    </location>
</feature>
<comment type="catalytic activity">
    <reaction evidence="1">
        <text>a 1,2-diacyl-sn-glycero-3-phosphocholine + H2O = a 1,2-diacyl-sn-glycero-3-phosphate + choline + H(+)</text>
        <dbReference type="Rhea" id="RHEA:14445"/>
        <dbReference type="ChEBI" id="CHEBI:15354"/>
        <dbReference type="ChEBI" id="CHEBI:15377"/>
        <dbReference type="ChEBI" id="CHEBI:15378"/>
        <dbReference type="ChEBI" id="CHEBI:57643"/>
        <dbReference type="ChEBI" id="CHEBI:58608"/>
        <dbReference type="EC" id="3.1.4.4"/>
    </reaction>
</comment>
<gene>
    <name evidence="10" type="ORF">P4I72_12405</name>
</gene>
<dbReference type="PROSITE" id="PS51257">
    <property type="entry name" value="PROKAR_LIPOPROTEIN"/>
    <property type="match status" value="1"/>
</dbReference>
<dbReference type="Pfam" id="PF13091">
    <property type="entry name" value="PLDc_2"/>
    <property type="match status" value="1"/>
</dbReference>
<dbReference type="Proteomes" id="UP001338137">
    <property type="component" value="Unassembled WGS sequence"/>
</dbReference>
<evidence type="ECO:0000256" key="1">
    <source>
        <dbReference type="ARBA" id="ARBA00000798"/>
    </source>
</evidence>
<proteinExistence type="inferred from homology"/>
<evidence type="ECO:0000256" key="8">
    <source>
        <dbReference type="SAM" id="SignalP"/>
    </source>
</evidence>
<comment type="caution">
    <text evidence="10">The sequence shown here is derived from an EMBL/GenBank/DDBJ whole genome shotgun (WGS) entry which is preliminary data.</text>
</comment>
<dbReference type="InterPro" id="IPR001736">
    <property type="entry name" value="PLipase_D/transphosphatidylase"/>
</dbReference>
<name>A0ABU6G182_9BACL</name>
<evidence type="ECO:0000256" key="4">
    <source>
        <dbReference type="ARBA" id="ARBA00022801"/>
    </source>
</evidence>
<organism evidence="10 11">
    <name type="scientific">Paenibacillus alba</name>
    <dbReference type="NCBI Taxonomy" id="1197127"/>
    <lineage>
        <taxon>Bacteria</taxon>
        <taxon>Bacillati</taxon>
        <taxon>Bacillota</taxon>
        <taxon>Bacilli</taxon>
        <taxon>Bacillales</taxon>
        <taxon>Paenibacillaceae</taxon>
        <taxon>Paenibacillus</taxon>
    </lineage>
</organism>
<feature type="compositionally biased region" description="Low complexity" evidence="7">
    <location>
        <begin position="29"/>
        <end position="45"/>
    </location>
</feature>
<keyword evidence="5" id="KW-0442">Lipid degradation</keyword>
<dbReference type="EMBL" id="JARLKY010000026">
    <property type="protein sequence ID" value="MEC0227929.1"/>
    <property type="molecule type" value="Genomic_DNA"/>
</dbReference>
<evidence type="ECO:0000313" key="11">
    <source>
        <dbReference type="Proteomes" id="UP001338137"/>
    </source>
</evidence>
<evidence type="ECO:0000256" key="2">
    <source>
        <dbReference type="ARBA" id="ARBA00008664"/>
    </source>
</evidence>
<feature type="region of interest" description="Disordered" evidence="7">
    <location>
        <begin position="27"/>
        <end position="52"/>
    </location>
</feature>
<sequence>MRNFIGLITLVSVIALTGCSFAPKSLTAVKPSPTPTSSVSITPKPTETPPAKQQINDEYYFTKADQHPEKALIDVINASKTTLDIAIYTLVHPDIVAAIKEAKKRGVAVRVISDKIQSSGKTQEEAMKLLGSAGIPMMVNKHSGLMHLKVTIADKEVVTTGSYNYSKASSTTNDEVLMVIHNEDAAKSFSDQFDKMWNDTKGFEKFEKKTVQKTK</sequence>
<accession>A0ABU6G182</accession>
<keyword evidence="6" id="KW-0443">Lipid metabolism</keyword>
<evidence type="ECO:0000313" key="10">
    <source>
        <dbReference type="EMBL" id="MEC0227929.1"/>
    </source>
</evidence>
<feature type="chain" id="PRO_5046433856" description="phospholipase D" evidence="8">
    <location>
        <begin position="23"/>
        <end position="215"/>
    </location>
</feature>
<reference evidence="10 11" key="1">
    <citation type="submission" date="2023-03" db="EMBL/GenBank/DDBJ databases">
        <title>Bacillus Genome Sequencing.</title>
        <authorList>
            <person name="Dunlap C."/>
        </authorList>
    </citation>
    <scope>NUCLEOTIDE SEQUENCE [LARGE SCALE GENOMIC DNA]</scope>
    <source>
        <strain evidence="10 11">BD-533</strain>
    </source>
</reference>
<keyword evidence="8" id="KW-0732">Signal</keyword>
<dbReference type="Gene3D" id="3.30.870.10">
    <property type="entry name" value="Endonuclease Chain A"/>
    <property type="match status" value="1"/>
</dbReference>
<dbReference type="RefSeq" id="WP_326072218.1">
    <property type="nucleotide sequence ID" value="NZ_JARLKY010000026.1"/>
</dbReference>
<feature type="domain" description="PLD phosphodiesterase" evidence="9">
    <location>
        <begin position="142"/>
        <end position="169"/>
    </location>
</feature>
<evidence type="ECO:0000256" key="6">
    <source>
        <dbReference type="ARBA" id="ARBA00023098"/>
    </source>
</evidence>
<protein>
    <recommendedName>
        <fullName evidence="3">phospholipase D</fullName>
        <ecNumber evidence="3">3.1.4.4</ecNumber>
    </recommendedName>
</protein>
<keyword evidence="4" id="KW-0378">Hydrolase</keyword>
<comment type="similarity">
    <text evidence="2">Belongs to the phospholipase D family.</text>
</comment>
<dbReference type="PANTHER" id="PTHR43856">
    <property type="entry name" value="CARDIOLIPIN HYDROLASE"/>
    <property type="match status" value="1"/>
</dbReference>
<evidence type="ECO:0000259" key="9">
    <source>
        <dbReference type="PROSITE" id="PS50035"/>
    </source>
</evidence>
<dbReference type="PANTHER" id="PTHR43856:SF1">
    <property type="entry name" value="MITOCHONDRIAL CARDIOLIPIN HYDROLASE"/>
    <property type="match status" value="1"/>
</dbReference>
<dbReference type="PROSITE" id="PS50035">
    <property type="entry name" value="PLD"/>
    <property type="match status" value="1"/>
</dbReference>
<keyword evidence="11" id="KW-1185">Reference proteome</keyword>
<dbReference type="SUPFAM" id="SSF56024">
    <property type="entry name" value="Phospholipase D/nuclease"/>
    <property type="match status" value="1"/>
</dbReference>
<dbReference type="EC" id="3.1.4.4" evidence="3"/>
<dbReference type="InterPro" id="IPR051406">
    <property type="entry name" value="PLD_domain"/>
</dbReference>
<evidence type="ECO:0000256" key="7">
    <source>
        <dbReference type="SAM" id="MobiDB-lite"/>
    </source>
</evidence>
<dbReference type="InterPro" id="IPR025202">
    <property type="entry name" value="PLD-like_dom"/>
</dbReference>
<evidence type="ECO:0000256" key="3">
    <source>
        <dbReference type="ARBA" id="ARBA00012027"/>
    </source>
</evidence>